<accession>A0AB39V1B6</accession>
<dbReference type="EC" id="3.4.-.-" evidence="2"/>
<dbReference type="InterPro" id="IPR039561">
    <property type="entry name" value="Peptidase_M15C"/>
</dbReference>
<sequence>MRKNIKKDIFIGIFSIIGIMGTGTKLYAEPIFRQRYVDDKSEKIEEELADVYENPSHSTAVKHMVSVEVPVWKLKNGKKISSKARIQILNLLADEVKEIFTEIYNGPEKFPIKSVGGYNWRPNGLASLHSLGRAIDINPDENPQLSPDGKVLVGKKWEPGKNPYSITPEGDVVRAFTSRGWNWGADYTRPDYMHFDFPTKVSFELLNY</sequence>
<dbReference type="Gene3D" id="3.30.1380.10">
    <property type="match status" value="1"/>
</dbReference>
<reference evidence="2" key="1">
    <citation type="submission" date="2024-07" db="EMBL/GenBank/DDBJ databases">
        <authorList>
            <person name="Li X.-J."/>
            <person name="Wang X."/>
        </authorList>
    </citation>
    <scope>NUCLEOTIDE SEQUENCE</scope>
    <source>
        <strain evidence="2">HSP-536</strain>
    </source>
</reference>
<feature type="domain" description="Peptidase M15C" evidence="1">
    <location>
        <begin position="126"/>
        <end position="196"/>
    </location>
</feature>
<keyword evidence="2" id="KW-0378">Hydrolase</keyword>
<dbReference type="AlphaFoldDB" id="A0AB39V1B6"/>
<dbReference type="SUPFAM" id="SSF55166">
    <property type="entry name" value="Hedgehog/DD-peptidase"/>
    <property type="match status" value="1"/>
</dbReference>
<dbReference type="EMBL" id="CP165647">
    <property type="protein sequence ID" value="XDU61260.1"/>
    <property type="molecule type" value="Genomic_DNA"/>
</dbReference>
<dbReference type="KEGG" id="lala:AB8B28_06235"/>
<protein>
    <submittedName>
        <fullName evidence="2">M15 family metallopeptidase</fullName>
        <ecNumber evidence="2">3.4.-.-</ecNumber>
    </submittedName>
</protein>
<dbReference type="GO" id="GO:0008233">
    <property type="term" value="F:peptidase activity"/>
    <property type="evidence" value="ECO:0007669"/>
    <property type="project" value="InterPro"/>
</dbReference>
<dbReference type="InterPro" id="IPR009045">
    <property type="entry name" value="Zn_M74/Hedgehog-like"/>
</dbReference>
<dbReference type="RefSeq" id="WP_369714724.1">
    <property type="nucleotide sequence ID" value="NZ_CP165647.1"/>
</dbReference>
<evidence type="ECO:0000313" key="2">
    <source>
        <dbReference type="EMBL" id="XDU61260.1"/>
    </source>
</evidence>
<proteinExistence type="predicted"/>
<organism evidence="2">
    <name type="scientific">Leptotrichia alba</name>
    <dbReference type="NCBI Taxonomy" id="3239304"/>
    <lineage>
        <taxon>Bacteria</taxon>
        <taxon>Fusobacteriati</taxon>
        <taxon>Fusobacteriota</taxon>
        <taxon>Fusobacteriia</taxon>
        <taxon>Fusobacteriales</taxon>
        <taxon>Leptotrichiaceae</taxon>
        <taxon>Leptotrichia</taxon>
    </lineage>
</organism>
<evidence type="ECO:0000259" key="1">
    <source>
        <dbReference type="Pfam" id="PF13539"/>
    </source>
</evidence>
<gene>
    <name evidence="2" type="ORF">AB8B28_06235</name>
</gene>
<name>A0AB39V1B6_9FUSO</name>
<dbReference type="Pfam" id="PF13539">
    <property type="entry name" value="Peptidase_M15_4"/>
    <property type="match status" value="1"/>
</dbReference>